<reference evidence="2 3" key="1">
    <citation type="journal article" date="2019" name="Int. J. Syst. Evol. Microbiol.">
        <title>The Global Catalogue of Microorganisms (GCM) 10K type strain sequencing project: providing services to taxonomists for standard genome sequencing and annotation.</title>
        <authorList>
            <consortium name="The Broad Institute Genomics Platform"/>
            <consortium name="The Broad Institute Genome Sequencing Center for Infectious Disease"/>
            <person name="Wu L."/>
            <person name="Ma J."/>
        </authorList>
    </citation>
    <scope>NUCLEOTIDE SEQUENCE [LARGE SCALE GENOMIC DNA]</scope>
    <source>
        <strain evidence="2 3">JCM 14718</strain>
    </source>
</reference>
<comment type="caution">
    <text evidence="2">The sequence shown here is derived from an EMBL/GenBank/DDBJ whole genome shotgun (WGS) entry which is preliminary data.</text>
</comment>
<feature type="region of interest" description="Disordered" evidence="1">
    <location>
        <begin position="1"/>
        <end position="21"/>
    </location>
</feature>
<proteinExistence type="predicted"/>
<evidence type="ECO:0000313" key="2">
    <source>
        <dbReference type="EMBL" id="GAA1673586.1"/>
    </source>
</evidence>
<keyword evidence="3" id="KW-1185">Reference proteome</keyword>
<evidence type="ECO:0000256" key="1">
    <source>
        <dbReference type="SAM" id="MobiDB-lite"/>
    </source>
</evidence>
<organism evidence="2 3">
    <name type="scientific">Fodinicola feengrottensis</name>
    <dbReference type="NCBI Taxonomy" id="435914"/>
    <lineage>
        <taxon>Bacteria</taxon>
        <taxon>Bacillati</taxon>
        <taxon>Actinomycetota</taxon>
        <taxon>Actinomycetes</taxon>
        <taxon>Mycobacteriales</taxon>
        <taxon>Fodinicola</taxon>
    </lineage>
</organism>
<dbReference type="RefSeq" id="WP_344309754.1">
    <property type="nucleotide sequence ID" value="NZ_BAAANY010000008.1"/>
</dbReference>
<protein>
    <submittedName>
        <fullName evidence="2">Uncharacterized protein</fullName>
    </submittedName>
</protein>
<dbReference type="Proteomes" id="UP001500618">
    <property type="component" value="Unassembled WGS sequence"/>
</dbReference>
<dbReference type="EMBL" id="BAAANY010000008">
    <property type="protein sequence ID" value="GAA1673586.1"/>
    <property type="molecule type" value="Genomic_DNA"/>
</dbReference>
<accession>A0ABN2GMQ6</accession>
<evidence type="ECO:0000313" key="3">
    <source>
        <dbReference type="Proteomes" id="UP001500618"/>
    </source>
</evidence>
<name>A0ABN2GMQ6_9ACTN</name>
<sequence length="199" mass="22037">MTTNTTGTTNSSQEPTYPLSELPTGTAFSCLEVPAGIALSRTGADDIRVATKAGLRSMPADTRVQLLQQEPSLRMSIRAIIDDAADERVTQRATIDETLDAIRRYAIGQYEDDDIERSGLDNFLDRFSMAAYDPRLDVEITIKARVTVNDLDREETNDARYDPLTVAQNIAEDFTVDWGDRADESSREIIVVTAELADD</sequence>
<gene>
    <name evidence="2" type="ORF">GCM10009765_23690</name>
</gene>
<feature type="compositionally biased region" description="Low complexity" evidence="1">
    <location>
        <begin position="1"/>
        <end position="10"/>
    </location>
</feature>